<reference evidence="4" key="1">
    <citation type="submission" date="2021-01" db="EMBL/GenBank/DDBJ databases">
        <authorList>
            <person name="Corre E."/>
            <person name="Pelletier E."/>
            <person name="Niang G."/>
            <person name="Scheremetjew M."/>
            <person name="Finn R."/>
            <person name="Kale V."/>
            <person name="Holt S."/>
            <person name="Cochrane G."/>
            <person name="Meng A."/>
            <person name="Brown T."/>
            <person name="Cohen L."/>
        </authorList>
    </citation>
    <scope>NUCLEOTIDE SEQUENCE</scope>
    <source>
        <strain evidence="4">CCMP127</strain>
    </source>
</reference>
<proteinExistence type="predicted"/>
<evidence type="ECO:0000313" key="4">
    <source>
        <dbReference type="EMBL" id="CAE0405328.1"/>
    </source>
</evidence>
<feature type="region of interest" description="Disordered" evidence="1">
    <location>
        <begin position="446"/>
        <end position="466"/>
    </location>
</feature>
<dbReference type="CDD" id="cd05399">
    <property type="entry name" value="NT_Rel-Spo_like"/>
    <property type="match status" value="1"/>
</dbReference>
<dbReference type="GO" id="GO:0015969">
    <property type="term" value="P:guanosine tetraphosphate metabolic process"/>
    <property type="evidence" value="ECO:0007669"/>
    <property type="project" value="InterPro"/>
</dbReference>
<dbReference type="AlphaFoldDB" id="A0A7S3L0X9"/>
<dbReference type="Pfam" id="PF04607">
    <property type="entry name" value="RelA_SpoT"/>
    <property type="match status" value="1"/>
</dbReference>
<protein>
    <recommendedName>
        <fullName evidence="3">RelA/SpoT domain-containing protein</fullName>
    </recommendedName>
</protein>
<dbReference type="SMART" id="SM00954">
    <property type="entry name" value="RelA_SpoT"/>
    <property type="match status" value="1"/>
</dbReference>
<feature type="region of interest" description="Disordered" evidence="1">
    <location>
        <begin position="61"/>
        <end position="81"/>
    </location>
</feature>
<feature type="signal peptide" evidence="2">
    <location>
        <begin position="1"/>
        <end position="22"/>
    </location>
</feature>
<sequence>MNRKRRRPSRLLVGLCLPCVASFHPLPQARRVGGDSSIARLPKKQQQQILLHYSATSTETAPSGNLFVKENSQNPAKDKEEELPPWLSQYSQFTPSQVKEQIQWLEYTLMEQGFLVADISQVVSAVDRVAVQDSELAAGTVDFLRVLLTLRQDESGAVFATTPVLLAAVMHYADCVAARRKCIPDVLREALLRPLSPSGSSSSTPAVAPKRREPTVKLPGIEVMESASPVLARTEPPLGLALAPSAKSSEPSSPYEPEVRLICKGAARVKRAECLAHAVLQHEKVTPTQAARLRDLYLVCMEEDWRSLALRVVACLYRLEGLLREQQDDDDFTKKSPLVVQTAREAMRIYAPLAQRLGMHRLKAMIEERAFRLQYRRQYRAVSSLYRETGEAMQSVSSYLQTHVRQILHNDETLVAQLKTLQVVARVKEPYSFWRKVLNQRIKGLLKPSSSPAEGGTGGEDSRRRTLSITHVNDAVALRVILTARKLEPDEPDEVTRAREQMLCYYVQHLIRAQWPETDAKRLKDYIANPKPNGYQSLHHTSQIASRGIKFPFEVQVRSAEMNAQAEFGVSAHWDYKLSGRKGDSLRSAASAMALPVPKLNETLATIWDDVDADEKVTFPLPDDASLSKAAVVGDYVDALVTAQEDMLRNQIYVFVMGNGNEGNGQGELISVPANSSIGDAIVEIEDLIPAKVQVWKNGRLADAQDKLDNGDVMMIAV</sequence>
<dbReference type="EMBL" id="HBIM01003896">
    <property type="protein sequence ID" value="CAE0405328.1"/>
    <property type="molecule type" value="Transcribed_RNA"/>
</dbReference>
<dbReference type="SUPFAM" id="SSF109604">
    <property type="entry name" value="HD-domain/PDEase-like"/>
    <property type="match status" value="1"/>
</dbReference>
<evidence type="ECO:0000256" key="2">
    <source>
        <dbReference type="SAM" id="SignalP"/>
    </source>
</evidence>
<keyword evidence="2" id="KW-0732">Signal</keyword>
<dbReference type="InterPro" id="IPR007685">
    <property type="entry name" value="RelA_SpoT"/>
</dbReference>
<dbReference type="PANTHER" id="PTHR21262">
    <property type="entry name" value="GUANOSINE-3',5'-BIS DIPHOSPHATE 3'-PYROPHOSPHOHYDROLASE"/>
    <property type="match status" value="1"/>
</dbReference>
<dbReference type="Gene3D" id="1.10.3210.10">
    <property type="entry name" value="Hypothetical protein af1432"/>
    <property type="match status" value="1"/>
</dbReference>
<organism evidence="4">
    <name type="scientific">Amphora coffeiformis</name>
    <dbReference type="NCBI Taxonomy" id="265554"/>
    <lineage>
        <taxon>Eukaryota</taxon>
        <taxon>Sar</taxon>
        <taxon>Stramenopiles</taxon>
        <taxon>Ochrophyta</taxon>
        <taxon>Bacillariophyta</taxon>
        <taxon>Bacillariophyceae</taxon>
        <taxon>Bacillariophycidae</taxon>
        <taxon>Thalassiophysales</taxon>
        <taxon>Catenulaceae</taxon>
        <taxon>Amphora</taxon>
    </lineage>
</organism>
<name>A0A7S3L0X9_9STRA</name>
<accession>A0A7S3L0X9</accession>
<feature type="domain" description="RelA/SpoT" evidence="3">
    <location>
        <begin position="425"/>
        <end position="580"/>
    </location>
</feature>
<feature type="chain" id="PRO_5030823290" description="RelA/SpoT domain-containing protein" evidence="2">
    <location>
        <begin position="23"/>
        <end position="718"/>
    </location>
</feature>
<dbReference type="PANTHER" id="PTHR21262:SF31">
    <property type="entry name" value="GTP PYROPHOSPHOKINASE"/>
    <property type="match status" value="1"/>
</dbReference>
<evidence type="ECO:0000259" key="3">
    <source>
        <dbReference type="SMART" id="SM00954"/>
    </source>
</evidence>
<dbReference type="InterPro" id="IPR043519">
    <property type="entry name" value="NT_sf"/>
</dbReference>
<gene>
    <name evidence="4" type="ORF">ACOF00016_LOCUS3355</name>
</gene>
<evidence type="ECO:0000256" key="1">
    <source>
        <dbReference type="SAM" id="MobiDB-lite"/>
    </source>
</evidence>
<dbReference type="Gene3D" id="3.30.460.10">
    <property type="entry name" value="Beta Polymerase, domain 2"/>
    <property type="match status" value="1"/>
</dbReference>
<dbReference type="SUPFAM" id="SSF81301">
    <property type="entry name" value="Nucleotidyltransferase"/>
    <property type="match status" value="1"/>
</dbReference>